<evidence type="ECO:0000256" key="1">
    <source>
        <dbReference type="SAM" id="MobiDB-lite"/>
    </source>
</evidence>
<dbReference type="InterPro" id="IPR000157">
    <property type="entry name" value="TIR_dom"/>
</dbReference>
<dbReference type="KEGG" id="lak:106175052"/>
<organism evidence="3 4">
    <name type="scientific">Lingula anatina</name>
    <name type="common">Brachiopod</name>
    <name type="synonym">Lingula unguis</name>
    <dbReference type="NCBI Taxonomy" id="7574"/>
    <lineage>
        <taxon>Eukaryota</taxon>
        <taxon>Metazoa</taxon>
        <taxon>Spiralia</taxon>
        <taxon>Lophotrochozoa</taxon>
        <taxon>Brachiopoda</taxon>
        <taxon>Linguliformea</taxon>
        <taxon>Lingulata</taxon>
        <taxon>Lingulida</taxon>
        <taxon>Linguloidea</taxon>
        <taxon>Lingulidae</taxon>
        <taxon>Lingula</taxon>
    </lineage>
</organism>
<dbReference type="SUPFAM" id="SSF52200">
    <property type="entry name" value="Toll/Interleukin receptor TIR domain"/>
    <property type="match status" value="1"/>
</dbReference>
<dbReference type="Pfam" id="PF13676">
    <property type="entry name" value="TIR_2"/>
    <property type="match status" value="1"/>
</dbReference>
<dbReference type="InterPro" id="IPR035897">
    <property type="entry name" value="Toll_tir_struct_dom_sf"/>
</dbReference>
<name>A0A1S3JPN2_LINAN</name>
<gene>
    <name evidence="4" type="primary">LOC106175052</name>
</gene>
<dbReference type="SUPFAM" id="SSF102405">
    <property type="entry name" value="MCP/YpsA-like"/>
    <property type="match status" value="1"/>
</dbReference>
<feature type="region of interest" description="Disordered" evidence="1">
    <location>
        <begin position="953"/>
        <end position="1008"/>
    </location>
</feature>
<keyword evidence="3" id="KW-1185">Reference proteome</keyword>
<sequence length="1008" mass="112240">MSKYVKVDQHVRDSVNSEADSVEDDFLIGVHLCNKERSPGTIPYAGAHTRKVTNAGQPDGVCLGILITKPSELTSIARLRTLICNQISPLPVAFKFQTKQGWPVLRNQEADIAAKKVISQRNTVVIERCFAKPRIGIQMLNGYSLGFVFIDLKSSLRCLRLEMSAQMEGFQNIQFLDGNGWPITLQQENQLNVLDILTDSHITVRQQRSLESMLSNCSEESSSYQYLLDVPLKKKKKGFSSSMEGFQNIQFLDGNGWPITLQQENQLNVLDILTDSHITVHQQRSLESMLSNCSEESSSYQYLLDVPLKKKKKGQKMTNQLTYQNSKDEARRVCDIDHMDGNASVASKQVLISYVRAEAAQHALQLKAELTKFDYSVFLDVHEIKFGVDWQDSLNDAVSNCEVFIPLITPRYGETQWTNREVKLADVLGKLIIPVSFLDMWPPKCLAIQFASTQFISWKPKDIIEKELRSGELPENVYNINIWDEDYVKKAASDIGELIENYMNKQGDAVDGPGIKKATPTSLKSYPSKLPNLNLDLSLVNAPREGKPLVVICVHPEQITFGNYLKGLLLSEGYEAWCSFEVLKEVGCTSLTEVGTISSLSTDGADICNVEGELSESVSQFNSSYTPKSMEKRIQFQGKADEAGVVIFVLSKAFSQSKMCQQQVYYCEHRKRFIPLKYEDFAMPYWMSMLIGTSTFLFLQYPFVKDSQRECFEKSVISQVNSCLFPKSGNPSPTEMHDKQLSKEVSSLTESLPKHGSVYIAGGTHFYHKDSEAICKSVGKHLARNPDVTVVTGGFFGIGETVAQSFEDERKALNGKSGVVHVLPFQDKDDHSTRGRQRADKTFQPPPFGKSVFVGNSIRDREIIVARAIDICILIEGGPGAAHEAEEFAWNDHIVVPVKVTGGAAGGKFNVPQKIFKVPQSVSLADWSVLSNNSSSPEEIGKAVASVVNTLISSRPGPSPPPVKVKPCKSPLTLPQTNSTPPSPTYTRKRKRSIATLRIMVDSDDKQS</sequence>
<feature type="domain" description="TIR" evidence="2">
    <location>
        <begin position="346"/>
        <end position="472"/>
    </location>
</feature>
<dbReference type="PROSITE" id="PS50104">
    <property type="entry name" value="TIR"/>
    <property type="match status" value="1"/>
</dbReference>
<dbReference type="Gene3D" id="3.40.50.10140">
    <property type="entry name" value="Toll/interleukin-1 receptor homology (TIR) domain"/>
    <property type="match status" value="1"/>
</dbReference>
<accession>A0A1S3JPN2</accession>
<reference evidence="4" key="1">
    <citation type="submission" date="2025-08" db="UniProtKB">
        <authorList>
            <consortium name="RefSeq"/>
        </authorList>
    </citation>
    <scope>IDENTIFICATION</scope>
    <source>
        <tissue evidence="4">Gonads</tissue>
    </source>
</reference>
<dbReference type="PANTHER" id="PTHR47508">
    <property type="entry name" value="SAM DOMAIN-CONTAINING PROTEIN-RELATED"/>
    <property type="match status" value="1"/>
</dbReference>
<dbReference type="AlphaFoldDB" id="A0A1S3JPN2"/>
<dbReference type="InParanoid" id="A0A1S3JPN2"/>
<dbReference type="Proteomes" id="UP000085678">
    <property type="component" value="Unplaced"/>
</dbReference>
<evidence type="ECO:0000259" key="2">
    <source>
        <dbReference type="PROSITE" id="PS50104"/>
    </source>
</evidence>
<dbReference type="Pfam" id="PF18306">
    <property type="entry name" value="LDcluster4"/>
    <property type="match status" value="1"/>
</dbReference>
<dbReference type="Gene3D" id="3.40.50.450">
    <property type="match status" value="1"/>
</dbReference>
<dbReference type="PANTHER" id="PTHR47508:SF3">
    <property type="entry name" value="TIR DOMAIN-CONTAINING PROTEIN"/>
    <property type="match status" value="1"/>
</dbReference>
<protein>
    <submittedName>
        <fullName evidence="4">Uncharacterized protein LOC106175052</fullName>
    </submittedName>
</protein>
<dbReference type="GeneID" id="106175052"/>
<evidence type="ECO:0000313" key="3">
    <source>
        <dbReference type="Proteomes" id="UP000085678"/>
    </source>
</evidence>
<dbReference type="InterPro" id="IPR041164">
    <property type="entry name" value="LDcluster4"/>
</dbReference>
<dbReference type="OrthoDB" id="10062307at2759"/>
<proteinExistence type="predicted"/>
<dbReference type="GO" id="GO:0007165">
    <property type="term" value="P:signal transduction"/>
    <property type="evidence" value="ECO:0007669"/>
    <property type="project" value="InterPro"/>
</dbReference>
<dbReference type="RefSeq" id="XP_013412323.1">
    <property type="nucleotide sequence ID" value="XM_013556869.1"/>
</dbReference>
<evidence type="ECO:0000313" key="4">
    <source>
        <dbReference type="RefSeq" id="XP_013412323.1"/>
    </source>
</evidence>